<comment type="caution">
    <text evidence="1">The sequence shown here is derived from an EMBL/GenBank/DDBJ whole genome shotgun (WGS) entry which is preliminary data.</text>
</comment>
<reference evidence="1 2" key="1">
    <citation type="submission" date="2019-04" db="EMBL/GenBank/DDBJ databases">
        <title>Genome sequencing of Clostridium botulinum Groups I-IV and Clostridium butyricum.</title>
        <authorList>
            <person name="Brunt J."/>
            <person name="Van Vliet A.H.M."/>
            <person name="Stringer S.C."/>
            <person name="Carter A.T."/>
            <person name="Peck M.W."/>
        </authorList>
    </citation>
    <scope>NUCLEOTIDE SEQUENCE [LARGE SCALE GENOMIC DNA]</scope>
    <source>
        <strain evidence="1 2">IFR 18/037</strain>
    </source>
</reference>
<sequence>MMPNKSSNNEFFCKILIIYSNTKQLMYYVFLFDTNQSSIYNNCDYILKISMTL</sequence>
<protein>
    <submittedName>
        <fullName evidence="1">Uncharacterized protein</fullName>
    </submittedName>
</protein>
<evidence type="ECO:0000313" key="2">
    <source>
        <dbReference type="Proteomes" id="UP000478995"/>
    </source>
</evidence>
<dbReference type="EMBL" id="SWOY01000001">
    <property type="protein sequence ID" value="NFG16321.1"/>
    <property type="molecule type" value="Genomic_DNA"/>
</dbReference>
<dbReference type="Proteomes" id="UP000478995">
    <property type="component" value="Unassembled WGS sequence"/>
</dbReference>
<dbReference type="AlphaFoldDB" id="A0A6B4H316"/>
<accession>A0A6B4H316</accession>
<proteinExistence type="predicted"/>
<evidence type="ECO:0000313" key="1">
    <source>
        <dbReference type="EMBL" id="NFG16321.1"/>
    </source>
</evidence>
<organism evidence="1 2">
    <name type="scientific">Clostridium botulinum</name>
    <dbReference type="NCBI Taxonomy" id="1491"/>
    <lineage>
        <taxon>Bacteria</taxon>
        <taxon>Bacillati</taxon>
        <taxon>Bacillota</taxon>
        <taxon>Clostridia</taxon>
        <taxon>Eubacteriales</taxon>
        <taxon>Clostridiaceae</taxon>
        <taxon>Clostridium</taxon>
    </lineage>
</organism>
<name>A0A6B4H316_CLOBO</name>
<gene>
    <name evidence="1" type="ORF">FC794_05845</name>
</gene>